<dbReference type="PROSITE" id="PS51352">
    <property type="entry name" value="THIOREDOXIN_2"/>
    <property type="match status" value="1"/>
</dbReference>
<evidence type="ECO:0000313" key="9">
    <source>
        <dbReference type="Proteomes" id="UP000231379"/>
    </source>
</evidence>
<keyword evidence="6" id="KW-0812">Transmembrane</keyword>
<keyword evidence="3" id="KW-0560">Oxidoreductase</keyword>
<keyword evidence="5" id="KW-0676">Redox-active center</keyword>
<evidence type="ECO:0000256" key="5">
    <source>
        <dbReference type="ARBA" id="ARBA00023284"/>
    </source>
</evidence>
<feature type="domain" description="Thioredoxin" evidence="7">
    <location>
        <begin position="34"/>
        <end position="241"/>
    </location>
</feature>
<evidence type="ECO:0000256" key="1">
    <source>
        <dbReference type="ARBA" id="ARBA00005791"/>
    </source>
</evidence>
<dbReference type="Pfam" id="PF13462">
    <property type="entry name" value="Thioredoxin_4"/>
    <property type="match status" value="1"/>
</dbReference>
<evidence type="ECO:0000256" key="2">
    <source>
        <dbReference type="ARBA" id="ARBA00022729"/>
    </source>
</evidence>
<dbReference type="SUPFAM" id="SSF52833">
    <property type="entry name" value="Thioredoxin-like"/>
    <property type="match status" value="1"/>
</dbReference>
<evidence type="ECO:0000313" key="8">
    <source>
        <dbReference type="EMBL" id="PIR82115.1"/>
    </source>
</evidence>
<comment type="similarity">
    <text evidence="1">Belongs to the thioredoxin family. DsbA subfamily.</text>
</comment>
<dbReference type="InterPro" id="IPR013766">
    <property type="entry name" value="Thioredoxin_domain"/>
</dbReference>
<accession>A0A2H0U8K6</accession>
<feature type="transmembrane region" description="Helical" evidence="6">
    <location>
        <begin position="7"/>
        <end position="27"/>
    </location>
</feature>
<keyword evidence="2" id="KW-0732">Signal</keyword>
<sequence>MDTMQKLAVPISIVVAGALIAGAVFFVNMNNATAGPADPGSGVVAEEIRGVQPDDHILGNPNAKLVIVEFSDTECPFCKQFHGTLHRVIEEYGGSGEVAWVYRHFPLPQLHPNAPKQAEALECAAELGGNELFWRYTDLLYQTMPQTGLDMGAYDVTGRSARTDGGQLVDMAAELGMDTAAFQSCLDSGKYESRVELDWNEAVAAGGRGTPHSIIIVDGEQIPIEGAQPFEVVKGIIDTLL</sequence>
<reference evidence="9" key="1">
    <citation type="submission" date="2017-09" db="EMBL/GenBank/DDBJ databases">
        <title>Depth-based differentiation of microbial function through sediment-hosted aquifers and enrichment of novel symbionts in the deep terrestrial subsurface.</title>
        <authorList>
            <person name="Probst A.J."/>
            <person name="Ladd B."/>
            <person name="Jarett J.K."/>
            <person name="Geller-Mcgrath D.E."/>
            <person name="Sieber C.M.K."/>
            <person name="Emerson J.B."/>
            <person name="Anantharaman K."/>
            <person name="Thomas B.C."/>
            <person name="Malmstrom R."/>
            <person name="Stieglmeier M."/>
            <person name="Klingl A."/>
            <person name="Woyke T."/>
            <person name="Ryan C.M."/>
            <person name="Banfield J.F."/>
        </authorList>
    </citation>
    <scope>NUCLEOTIDE SEQUENCE [LARGE SCALE GENOMIC DNA]</scope>
</reference>
<evidence type="ECO:0000256" key="6">
    <source>
        <dbReference type="SAM" id="Phobius"/>
    </source>
</evidence>
<keyword evidence="6" id="KW-1133">Transmembrane helix</keyword>
<dbReference type="Proteomes" id="UP000231379">
    <property type="component" value="Unassembled WGS sequence"/>
</dbReference>
<dbReference type="AlphaFoldDB" id="A0A2H0U8K6"/>
<comment type="caution">
    <text evidence="8">The sequence shown here is derived from an EMBL/GenBank/DDBJ whole genome shotgun (WGS) entry which is preliminary data.</text>
</comment>
<organism evidence="8 9">
    <name type="scientific">Candidatus Kaiserbacteria bacterium CG10_big_fil_rev_8_21_14_0_10_59_10</name>
    <dbReference type="NCBI Taxonomy" id="1974612"/>
    <lineage>
        <taxon>Bacteria</taxon>
        <taxon>Candidatus Kaiseribacteriota</taxon>
    </lineage>
</organism>
<gene>
    <name evidence="8" type="ORF">COU20_04060</name>
</gene>
<dbReference type="PANTHER" id="PTHR13887:SF14">
    <property type="entry name" value="DISULFIDE BOND FORMATION PROTEIN D"/>
    <property type="match status" value="1"/>
</dbReference>
<dbReference type="InterPro" id="IPR036249">
    <property type="entry name" value="Thioredoxin-like_sf"/>
</dbReference>
<keyword evidence="6" id="KW-0472">Membrane</keyword>
<dbReference type="PANTHER" id="PTHR13887">
    <property type="entry name" value="GLUTATHIONE S-TRANSFERASE KAPPA"/>
    <property type="match status" value="1"/>
</dbReference>
<keyword evidence="4" id="KW-1015">Disulfide bond</keyword>
<name>A0A2H0U8K6_9BACT</name>
<evidence type="ECO:0000256" key="4">
    <source>
        <dbReference type="ARBA" id="ARBA00023157"/>
    </source>
</evidence>
<evidence type="ECO:0000259" key="7">
    <source>
        <dbReference type="PROSITE" id="PS51352"/>
    </source>
</evidence>
<dbReference type="InterPro" id="IPR012336">
    <property type="entry name" value="Thioredoxin-like_fold"/>
</dbReference>
<dbReference type="GO" id="GO:0016491">
    <property type="term" value="F:oxidoreductase activity"/>
    <property type="evidence" value="ECO:0007669"/>
    <property type="project" value="UniProtKB-KW"/>
</dbReference>
<dbReference type="EMBL" id="PFBM01000024">
    <property type="protein sequence ID" value="PIR82115.1"/>
    <property type="molecule type" value="Genomic_DNA"/>
</dbReference>
<protein>
    <submittedName>
        <fullName evidence="8">Disulfide bond formation protein DsbA</fullName>
    </submittedName>
</protein>
<evidence type="ECO:0000256" key="3">
    <source>
        <dbReference type="ARBA" id="ARBA00023002"/>
    </source>
</evidence>
<proteinExistence type="inferred from homology"/>
<dbReference type="Gene3D" id="3.40.30.10">
    <property type="entry name" value="Glutaredoxin"/>
    <property type="match status" value="1"/>
</dbReference>